<dbReference type="VEuPathDB" id="FungiDB:BDBG_07156"/>
<dbReference type="KEGG" id="bgh:BDBG_07156"/>
<feature type="compositionally biased region" description="Polar residues" evidence="1">
    <location>
        <begin position="119"/>
        <end position="128"/>
    </location>
</feature>
<feature type="region of interest" description="Disordered" evidence="1">
    <location>
        <begin position="70"/>
        <end position="152"/>
    </location>
</feature>
<keyword evidence="3" id="KW-1185">Reference proteome</keyword>
<accession>A0A179UX89</accession>
<organism evidence="2 3">
    <name type="scientific">Blastomyces gilchristii (strain SLH14081)</name>
    <name type="common">Blastomyces dermatitidis</name>
    <dbReference type="NCBI Taxonomy" id="559298"/>
    <lineage>
        <taxon>Eukaryota</taxon>
        <taxon>Fungi</taxon>
        <taxon>Dikarya</taxon>
        <taxon>Ascomycota</taxon>
        <taxon>Pezizomycotina</taxon>
        <taxon>Eurotiomycetes</taxon>
        <taxon>Eurotiomycetidae</taxon>
        <taxon>Onygenales</taxon>
        <taxon>Ajellomycetaceae</taxon>
        <taxon>Blastomyces</taxon>
    </lineage>
</organism>
<dbReference type="AlphaFoldDB" id="A0A179UX89"/>
<proteinExistence type="predicted"/>
<dbReference type="GeneID" id="8502765"/>
<sequence>MSHGVWHRCAVDRTPQTRARQVMGPHGPWRAVRPVDAPLRGLERCLDDSTPLQKWSSRIQQKSAVFVRLPEASRVTDDQHQNHSVKGEEERRGEECCIRNPPAIWPSLRTSRRAAAPPSSLTRSQTPPAATPTGYSREAERGGRPTNGMMWA</sequence>
<gene>
    <name evidence="2" type="ORF">BDBG_07156</name>
</gene>
<name>A0A179UX89_BLAGS</name>
<evidence type="ECO:0000313" key="2">
    <source>
        <dbReference type="EMBL" id="OAT11717.1"/>
    </source>
</evidence>
<evidence type="ECO:0000256" key="1">
    <source>
        <dbReference type="SAM" id="MobiDB-lite"/>
    </source>
</evidence>
<dbReference type="RefSeq" id="XP_002622645.2">
    <property type="nucleotide sequence ID" value="XM_002622599.2"/>
</dbReference>
<dbReference type="Proteomes" id="UP000002038">
    <property type="component" value="Unassembled WGS sequence"/>
</dbReference>
<protein>
    <submittedName>
        <fullName evidence="2">Uncharacterized protein</fullName>
    </submittedName>
</protein>
<dbReference type="EMBL" id="GG657464">
    <property type="protein sequence ID" value="OAT11717.1"/>
    <property type="molecule type" value="Genomic_DNA"/>
</dbReference>
<feature type="compositionally biased region" description="Basic and acidic residues" evidence="1">
    <location>
        <begin position="74"/>
        <end position="97"/>
    </location>
</feature>
<evidence type="ECO:0000313" key="3">
    <source>
        <dbReference type="Proteomes" id="UP000002038"/>
    </source>
</evidence>
<reference evidence="3" key="1">
    <citation type="journal article" date="2015" name="PLoS Genet.">
        <title>The dynamic genome and transcriptome of the human fungal pathogen Blastomyces and close relative Emmonsia.</title>
        <authorList>
            <person name="Munoz J.F."/>
            <person name="Gauthier G.M."/>
            <person name="Desjardins C.A."/>
            <person name="Gallo J.E."/>
            <person name="Holder J."/>
            <person name="Sullivan T.D."/>
            <person name="Marty A.J."/>
            <person name="Carmen J.C."/>
            <person name="Chen Z."/>
            <person name="Ding L."/>
            <person name="Gujja S."/>
            <person name="Magrini V."/>
            <person name="Misas E."/>
            <person name="Mitreva M."/>
            <person name="Priest M."/>
            <person name="Saif S."/>
            <person name="Whiston E.A."/>
            <person name="Young S."/>
            <person name="Zeng Q."/>
            <person name="Goldman W.E."/>
            <person name="Mardis E.R."/>
            <person name="Taylor J.W."/>
            <person name="McEwen J.G."/>
            <person name="Clay O.K."/>
            <person name="Klein B.S."/>
            <person name="Cuomo C.A."/>
        </authorList>
    </citation>
    <scope>NUCLEOTIDE SEQUENCE [LARGE SCALE GENOMIC DNA]</scope>
    <source>
        <strain evidence="3">SLH14081</strain>
    </source>
</reference>